<keyword evidence="3" id="KW-1185">Reference proteome</keyword>
<dbReference type="Proteomes" id="UP000749471">
    <property type="component" value="Unassembled WGS sequence"/>
</dbReference>
<feature type="region of interest" description="Disordered" evidence="1">
    <location>
        <begin position="38"/>
        <end position="106"/>
    </location>
</feature>
<feature type="compositionally biased region" description="Basic and acidic residues" evidence="1">
    <location>
        <begin position="84"/>
        <end position="95"/>
    </location>
</feature>
<name>A0ABS6E632_9FIRM</name>
<accession>A0ABS6E632</accession>
<dbReference type="EMBL" id="JAHLPM010000004">
    <property type="protein sequence ID" value="MBU5437679.1"/>
    <property type="molecule type" value="Genomic_DNA"/>
</dbReference>
<evidence type="ECO:0000313" key="3">
    <source>
        <dbReference type="Proteomes" id="UP000749471"/>
    </source>
</evidence>
<feature type="compositionally biased region" description="Low complexity" evidence="1">
    <location>
        <begin position="65"/>
        <end position="74"/>
    </location>
</feature>
<reference evidence="2 3" key="1">
    <citation type="submission" date="2021-06" db="EMBL/GenBank/DDBJ databases">
        <authorList>
            <person name="Sun Q."/>
            <person name="Li D."/>
        </authorList>
    </citation>
    <scope>NUCLEOTIDE SEQUENCE [LARGE SCALE GENOMIC DNA]</scope>
    <source>
        <strain evidence="2 3">MSJ-40</strain>
    </source>
</reference>
<evidence type="ECO:0000256" key="1">
    <source>
        <dbReference type="SAM" id="MobiDB-lite"/>
    </source>
</evidence>
<evidence type="ECO:0000313" key="2">
    <source>
        <dbReference type="EMBL" id="MBU5437679.1"/>
    </source>
</evidence>
<proteinExistence type="predicted"/>
<feature type="compositionally biased region" description="Basic and acidic residues" evidence="1">
    <location>
        <begin position="50"/>
        <end position="59"/>
    </location>
</feature>
<gene>
    <name evidence="2" type="ORF">KQI42_06655</name>
</gene>
<dbReference type="RefSeq" id="WP_216518014.1">
    <property type="nucleotide sequence ID" value="NZ_JAHLPM010000004.1"/>
</dbReference>
<organism evidence="2 3">
    <name type="scientific">Tissierella simiarum</name>
    <dbReference type="NCBI Taxonomy" id="2841534"/>
    <lineage>
        <taxon>Bacteria</taxon>
        <taxon>Bacillati</taxon>
        <taxon>Bacillota</taxon>
        <taxon>Tissierellia</taxon>
        <taxon>Tissierellales</taxon>
        <taxon>Tissierellaceae</taxon>
        <taxon>Tissierella</taxon>
    </lineage>
</organism>
<protein>
    <submittedName>
        <fullName evidence="2">Uncharacterized protein</fullName>
    </submittedName>
</protein>
<sequence>MAIKPIDYNVLLPKTQEVSNMKQVENFKNRNLLHNGFVQQKKLIKNNSKKVIDPNKSENTKININNRSKNQDNSKNNKKNRSKQSKEDENKETLKKGLGSNVDIRI</sequence>
<comment type="caution">
    <text evidence="2">The sequence shown here is derived from an EMBL/GenBank/DDBJ whole genome shotgun (WGS) entry which is preliminary data.</text>
</comment>